<sequence>MIVAIHQPHYLPWLRYIHKVASCDVFVVLDDVQYTKNGWQNRNRIKGPNGPFLLTVPVRDATFRPITEVEVDPQISWRQKHWKSMLLSYAKAPYFPRWRDAFEEIYTTEWTSLASLNLRVLEALIRAFGIQTRLVRSSEIGAAGQATERLINLCRRLGATQYLTGAFAAENHMDAAAFEGSGIGLRVQAWECPRYQQQFTGQGFSPELSAVDLLFNEGPRSLALLLGEARLPVRALAVSVH</sequence>
<proteinExistence type="predicted"/>
<dbReference type="InterPro" id="IPR014985">
    <property type="entry name" value="WbqC"/>
</dbReference>
<dbReference type="AlphaFoldDB" id="A0A537J2V7"/>
<gene>
    <name evidence="1" type="ORF">E6H04_13750</name>
</gene>
<evidence type="ECO:0000313" key="1">
    <source>
        <dbReference type="EMBL" id="TMI77662.1"/>
    </source>
</evidence>
<dbReference type="EMBL" id="VBAO01000440">
    <property type="protein sequence ID" value="TMI77662.1"/>
    <property type="molecule type" value="Genomic_DNA"/>
</dbReference>
<protein>
    <submittedName>
        <fullName evidence="1">WbqC family protein</fullName>
    </submittedName>
</protein>
<accession>A0A537J2V7</accession>
<organism evidence="1 2">
    <name type="scientific">Candidatus Segetimicrobium genomatis</name>
    <dbReference type="NCBI Taxonomy" id="2569760"/>
    <lineage>
        <taxon>Bacteria</taxon>
        <taxon>Bacillati</taxon>
        <taxon>Candidatus Sysuimicrobiota</taxon>
        <taxon>Candidatus Sysuimicrobiia</taxon>
        <taxon>Candidatus Sysuimicrobiales</taxon>
        <taxon>Candidatus Segetimicrobiaceae</taxon>
        <taxon>Candidatus Segetimicrobium</taxon>
    </lineage>
</organism>
<dbReference type="Pfam" id="PF08889">
    <property type="entry name" value="WbqC"/>
    <property type="match status" value="1"/>
</dbReference>
<dbReference type="Proteomes" id="UP000320048">
    <property type="component" value="Unassembled WGS sequence"/>
</dbReference>
<evidence type="ECO:0000313" key="2">
    <source>
        <dbReference type="Proteomes" id="UP000320048"/>
    </source>
</evidence>
<comment type="caution">
    <text evidence="1">The sequence shown here is derived from an EMBL/GenBank/DDBJ whole genome shotgun (WGS) entry which is preliminary data.</text>
</comment>
<reference evidence="1 2" key="1">
    <citation type="journal article" date="2019" name="Nat. Microbiol.">
        <title>Mediterranean grassland soil C-N compound turnover is dependent on rainfall and depth, and is mediated by genomically divergent microorganisms.</title>
        <authorList>
            <person name="Diamond S."/>
            <person name="Andeer P.F."/>
            <person name="Li Z."/>
            <person name="Crits-Christoph A."/>
            <person name="Burstein D."/>
            <person name="Anantharaman K."/>
            <person name="Lane K.R."/>
            <person name="Thomas B.C."/>
            <person name="Pan C."/>
            <person name="Northen T.R."/>
            <person name="Banfield J.F."/>
        </authorList>
    </citation>
    <scope>NUCLEOTIDE SEQUENCE [LARGE SCALE GENOMIC DNA]</scope>
    <source>
        <strain evidence="1">NP_7</strain>
    </source>
</reference>
<name>A0A537J2V7_9BACT</name>